<sequence>MLPTLIDLAGGNAIPGLDGISCLDVLYENKQEHRQWAYGIHNNYPEGSAYPIRSIQDKRYKLILNLTPDVDYFEKHLMNVKNKRSAWASWLESAKTSEVAKELTERYVKRPAVEFYDLKNDPWEMNNLADNKEYASRISVMKSELEKWMVQQGDKGVAMDVEF</sequence>
<dbReference type="AlphaFoldDB" id="A0A645EKH8"/>
<accession>A0A645EKH8</accession>
<evidence type="ECO:0000313" key="1">
    <source>
        <dbReference type="EMBL" id="MPN01820.1"/>
    </source>
</evidence>
<dbReference type="InterPro" id="IPR017850">
    <property type="entry name" value="Alkaline_phosphatase_core_sf"/>
</dbReference>
<dbReference type="Gene3D" id="3.40.720.10">
    <property type="entry name" value="Alkaline Phosphatase, subunit A"/>
    <property type="match status" value="1"/>
</dbReference>
<name>A0A645EKH8_9ZZZZ</name>
<dbReference type="SUPFAM" id="SSF53649">
    <property type="entry name" value="Alkaline phosphatase-like"/>
    <property type="match status" value="1"/>
</dbReference>
<evidence type="ECO:0008006" key="2">
    <source>
        <dbReference type="Google" id="ProtNLM"/>
    </source>
</evidence>
<reference evidence="1" key="1">
    <citation type="submission" date="2019-08" db="EMBL/GenBank/DDBJ databases">
        <authorList>
            <person name="Kucharzyk K."/>
            <person name="Murdoch R.W."/>
            <person name="Higgins S."/>
            <person name="Loffler F."/>
        </authorList>
    </citation>
    <scope>NUCLEOTIDE SEQUENCE</scope>
</reference>
<dbReference type="EMBL" id="VSSQ01047798">
    <property type="protein sequence ID" value="MPN01820.1"/>
    <property type="molecule type" value="Genomic_DNA"/>
</dbReference>
<dbReference type="InterPro" id="IPR052701">
    <property type="entry name" value="GAG_Ulvan_Degrading_Sulfatases"/>
</dbReference>
<organism evidence="1">
    <name type="scientific">bioreactor metagenome</name>
    <dbReference type="NCBI Taxonomy" id="1076179"/>
    <lineage>
        <taxon>unclassified sequences</taxon>
        <taxon>metagenomes</taxon>
        <taxon>ecological metagenomes</taxon>
    </lineage>
</organism>
<comment type="caution">
    <text evidence="1">The sequence shown here is derived from an EMBL/GenBank/DDBJ whole genome shotgun (WGS) entry which is preliminary data.</text>
</comment>
<gene>
    <name evidence="1" type="ORF">SDC9_149032</name>
</gene>
<protein>
    <recommendedName>
        <fullName evidence="2">N-sulphoglucosamine sulphohydrolase C-terminal domain-containing protein</fullName>
    </recommendedName>
</protein>
<dbReference type="PANTHER" id="PTHR43751:SF1">
    <property type="entry name" value="SULFATASE ATSG-RELATED"/>
    <property type="match status" value="1"/>
</dbReference>
<dbReference type="PANTHER" id="PTHR43751">
    <property type="entry name" value="SULFATASE"/>
    <property type="match status" value="1"/>
</dbReference>
<proteinExistence type="predicted"/>